<accession>X0CD43</accession>
<keyword evidence="3" id="KW-1185">Reference proteome</keyword>
<evidence type="ECO:0000313" key="2">
    <source>
        <dbReference type="EMBL" id="EXK92086.1"/>
    </source>
</evidence>
<reference evidence="2 3" key="1">
    <citation type="submission" date="2011-11" db="EMBL/GenBank/DDBJ databases">
        <title>The Genome Sequence of Fusarium oxysporum PHW815.</title>
        <authorList>
            <consortium name="The Broad Institute Genome Sequencing Platform"/>
            <person name="Ma L.-J."/>
            <person name="Gale L.R."/>
            <person name="Schwartz D.C."/>
            <person name="Zhou S."/>
            <person name="Corby-Kistler H."/>
            <person name="Young S.K."/>
            <person name="Zeng Q."/>
            <person name="Gargeya S."/>
            <person name="Fitzgerald M."/>
            <person name="Haas B."/>
            <person name="Abouelleil A."/>
            <person name="Alvarado L."/>
            <person name="Arachchi H.M."/>
            <person name="Berlin A."/>
            <person name="Brown A."/>
            <person name="Chapman S.B."/>
            <person name="Chen Z."/>
            <person name="Dunbar C."/>
            <person name="Freedman E."/>
            <person name="Gearin G."/>
            <person name="Goldberg J."/>
            <person name="Griggs A."/>
            <person name="Gujja S."/>
            <person name="Heiman D."/>
            <person name="Howarth C."/>
            <person name="Larson L."/>
            <person name="Lui A."/>
            <person name="MacDonald P.J.P."/>
            <person name="Montmayeur A."/>
            <person name="Murphy C."/>
            <person name="Neiman D."/>
            <person name="Pearson M."/>
            <person name="Priest M."/>
            <person name="Roberts A."/>
            <person name="Saif S."/>
            <person name="Shea T."/>
            <person name="Shenoy N."/>
            <person name="Sisk P."/>
            <person name="Stolte C."/>
            <person name="Sykes S."/>
            <person name="Wortman J."/>
            <person name="Nusbaum C."/>
            <person name="Birren B."/>
        </authorList>
    </citation>
    <scope>NUCLEOTIDE SEQUENCE [LARGE SCALE GENOMIC DNA]</scope>
    <source>
        <strain evidence="2 3">54005</strain>
    </source>
</reference>
<protein>
    <submittedName>
        <fullName evidence="2">Uncharacterized protein</fullName>
    </submittedName>
</protein>
<dbReference type="EMBL" id="JH658371">
    <property type="protein sequence ID" value="EXK92086.1"/>
    <property type="molecule type" value="Genomic_DNA"/>
</dbReference>
<sequence length="165" mass="18060">MSNKGWMGKVSICRSLYRARMPEVPLTVGPHPLPGPNPSPGFLSPPPPQRSPPISQVQFQLRFPRSCPQVPLWAVKAGALANSIVELMQTQSGRRLESTHGSSIIQHWLSHGHGFKPATSSYWKPNSSRGEGKRSLSCFDTTPSGCPMLFLTKQISPHPITRANA</sequence>
<proteinExistence type="predicted"/>
<organism evidence="2 3">
    <name type="scientific">Fusarium oxysporum f. sp. raphani 54005</name>
    <dbReference type="NCBI Taxonomy" id="1089458"/>
    <lineage>
        <taxon>Eukaryota</taxon>
        <taxon>Fungi</taxon>
        <taxon>Dikarya</taxon>
        <taxon>Ascomycota</taxon>
        <taxon>Pezizomycotina</taxon>
        <taxon>Sordariomycetes</taxon>
        <taxon>Hypocreomycetidae</taxon>
        <taxon>Hypocreales</taxon>
        <taxon>Nectriaceae</taxon>
        <taxon>Fusarium</taxon>
        <taxon>Fusarium oxysporum species complex</taxon>
    </lineage>
</organism>
<dbReference type="AlphaFoldDB" id="X0CD43"/>
<gene>
    <name evidence="2" type="ORF">FOQG_06036</name>
</gene>
<feature type="compositionally biased region" description="Pro residues" evidence="1">
    <location>
        <begin position="31"/>
        <end position="51"/>
    </location>
</feature>
<evidence type="ECO:0000313" key="3">
    <source>
        <dbReference type="Proteomes" id="UP000030663"/>
    </source>
</evidence>
<name>X0CD43_FUSOX</name>
<dbReference type="Proteomes" id="UP000030663">
    <property type="component" value="Unassembled WGS sequence"/>
</dbReference>
<evidence type="ECO:0000256" key="1">
    <source>
        <dbReference type="SAM" id="MobiDB-lite"/>
    </source>
</evidence>
<feature type="region of interest" description="Disordered" evidence="1">
    <location>
        <begin position="28"/>
        <end position="54"/>
    </location>
</feature>
<dbReference type="HOGENOM" id="CLU_1619070_0_0_1"/>